<dbReference type="Pfam" id="PF00440">
    <property type="entry name" value="TetR_N"/>
    <property type="match status" value="1"/>
</dbReference>
<reference evidence="4" key="1">
    <citation type="submission" date="2021-06" db="EMBL/GenBank/DDBJ databases">
        <title>44 bacteria genomes isolated from Dapeng, Shenzhen.</title>
        <authorList>
            <person name="Zheng W."/>
            <person name="Yu S."/>
            <person name="Huang Y."/>
        </authorList>
    </citation>
    <scope>NUCLEOTIDE SEQUENCE</scope>
    <source>
        <strain evidence="4">DP5N28-2</strain>
    </source>
</reference>
<keyword evidence="1 2" id="KW-0238">DNA-binding</keyword>
<feature type="DNA-binding region" description="H-T-H motif" evidence="2">
    <location>
        <begin position="39"/>
        <end position="58"/>
    </location>
</feature>
<evidence type="ECO:0000256" key="2">
    <source>
        <dbReference type="PROSITE-ProRule" id="PRU00335"/>
    </source>
</evidence>
<name>A0A953HWT9_9BACT</name>
<organism evidence="4 5">
    <name type="scientific">Membranihabitans marinus</name>
    <dbReference type="NCBI Taxonomy" id="1227546"/>
    <lineage>
        <taxon>Bacteria</taxon>
        <taxon>Pseudomonadati</taxon>
        <taxon>Bacteroidota</taxon>
        <taxon>Saprospiria</taxon>
        <taxon>Saprospirales</taxon>
        <taxon>Saprospiraceae</taxon>
        <taxon>Membranihabitans</taxon>
    </lineage>
</organism>
<dbReference type="Pfam" id="PF08359">
    <property type="entry name" value="TetR_C_4"/>
    <property type="match status" value="1"/>
</dbReference>
<dbReference type="InterPro" id="IPR013570">
    <property type="entry name" value="Tscrpt_reg_YsiA_C"/>
</dbReference>
<dbReference type="PRINTS" id="PR00455">
    <property type="entry name" value="HTHTETR"/>
</dbReference>
<dbReference type="InterPro" id="IPR001647">
    <property type="entry name" value="HTH_TetR"/>
</dbReference>
<proteinExistence type="predicted"/>
<protein>
    <submittedName>
        <fullName evidence="4">TetR/AcrR family transcriptional regulator</fullName>
    </submittedName>
</protein>
<dbReference type="EMBL" id="JAHVHU010000007">
    <property type="protein sequence ID" value="MBY5958036.1"/>
    <property type="molecule type" value="Genomic_DNA"/>
</dbReference>
<evidence type="ECO:0000313" key="4">
    <source>
        <dbReference type="EMBL" id="MBY5958036.1"/>
    </source>
</evidence>
<keyword evidence="5" id="KW-1185">Reference proteome</keyword>
<dbReference type="Gene3D" id="1.10.357.10">
    <property type="entry name" value="Tetracycline Repressor, domain 2"/>
    <property type="match status" value="1"/>
</dbReference>
<dbReference type="AlphaFoldDB" id="A0A953HWT9"/>
<dbReference type="PROSITE" id="PS50977">
    <property type="entry name" value="HTH_TETR_2"/>
    <property type="match status" value="1"/>
</dbReference>
<gene>
    <name evidence="4" type="ORF">KUV50_07840</name>
</gene>
<dbReference type="SUPFAM" id="SSF48498">
    <property type="entry name" value="Tetracyclin repressor-like, C-terminal domain"/>
    <property type="match status" value="1"/>
</dbReference>
<dbReference type="PANTHER" id="PTHR43479:SF11">
    <property type="entry name" value="ACREF_ENVCD OPERON REPRESSOR-RELATED"/>
    <property type="match status" value="1"/>
</dbReference>
<dbReference type="InterPro" id="IPR036271">
    <property type="entry name" value="Tet_transcr_reg_TetR-rel_C_sf"/>
</dbReference>
<evidence type="ECO:0000259" key="3">
    <source>
        <dbReference type="PROSITE" id="PS50977"/>
    </source>
</evidence>
<dbReference type="Proteomes" id="UP000753961">
    <property type="component" value="Unassembled WGS sequence"/>
</dbReference>
<comment type="caution">
    <text evidence="4">The sequence shown here is derived from an EMBL/GenBank/DDBJ whole genome shotgun (WGS) entry which is preliminary data.</text>
</comment>
<evidence type="ECO:0000313" key="5">
    <source>
        <dbReference type="Proteomes" id="UP000753961"/>
    </source>
</evidence>
<feature type="domain" description="HTH tetR-type" evidence="3">
    <location>
        <begin position="16"/>
        <end position="76"/>
    </location>
</feature>
<accession>A0A953HWT9</accession>
<sequence length="207" mass="23624">MLVNHNIIWKMENAITDRQLEIIEAAGKILTTAGVSGLTTKNLAKEMNFSEGAIYRHFAGKEQIVVALLEYLAEQIDEVNVQAVSHRDSPQDKFQSLFQAQIAFFKENPHFVVAVFSAGLLEESKQINETIYKIMQVMMKHLMPIIMAGQQQNVFTNKITTEELLNIVMGTFRLQMFKWRISGFQFDIERSGYNMIESLLTLIKSSS</sequence>
<dbReference type="InterPro" id="IPR050624">
    <property type="entry name" value="HTH-type_Tx_Regulator"/>
</dbReference>
<dbReference type="SUPFAM" id="SSF46689">
    <property type="entry name" value="Homeodomain-like"/>
    <property type="match status" value="1"/>
</dbReference>
<dbReference type="PANTHER" id="PTHR43479">
    <property type="entry name" value="ACREF/ENVCD OPERON REPRESSOR-RELATED"/>
    <property type="match status" value="1"/>
</dbReference>
<evidence type="ECO:0000256" key="1">
    <source>
        <dbReference type="ARBA" id="ARBA00023125"/>
    </source>
</evidence>
<dbReference type="InterPro" id="IPR009057">
    <property type="entry name" value="Homeodomain-like_sf"/>
</dbReference>
<dbReference type="GO" id="GO:0003677">
    <property type="term" value="F:DNA binding"/>
    <property type="evidence" value="ECO:0007669"/>
    <property type="project" value="UniProtKB-UniRule"/>
</dbReference>